<dbReference type="Gramene" id="Pp3c9_10789V3.1">
    <property type="protein sequence ID" value="Pp3c9_10789V3.1"/>
    <property type="gene ID" value="Pp3c9_10789"/>
</dbReference>
<name>A0A2K1K2R6_PHYPA</name>
<proteinExistence type="predicted"/>
<evidence type="ECO:0000313" key="1">
    <source>
        <dbReference type="EMBL" id="PNR48073.1"/>
    </source>
</evidence>
<dbReference type="InParanoid" id="A0A2K1K2R6"/>
<dbReference type="Proteomes" id="UP000006727">
    <property type="component" value="Chromosome 9"/>
</dbReference>
<keyword evidence="3" id="KW-1185">Reference proteome</keyword>
<dbReference type="EMBL" id="ABEU02000009">
    <property type="protein sequence ID" value="PNR48073.1"/>
    <property type="molecule type" value="Genomic_DNA"/>
</dbReference>
<dbReference type="EnsemblPlants" id="Pp3c9_10789V3.1">
    <property type="protein sequence ID" value="Pp3c9_10789V3.1"/>
    <property type="gene ID" value="Pp3c9_10789"/>
</dbReference>
<reference evidence="2" key="3">
    <citation type="submission" date="2020-12" db="UniProtKB">
        <authorList>
            <consortium name="EnsemblPlants"/>
        </authorList>
    </citation>
    <scope>IDENTIFICATION</scope>
</reference>
<dbReference type="AlphaFoldDB" id="A0A2K1K2R6"/>
<organism evidence="1">
    <name type="scientific">Physcomitrium patens</name>
    <name type="common">Spreading-leaved earth moss</name>
    <name type="synonym">Physcomitrella patens</name>
    <dbReference type="NCBI Taxonomy" id="3218"/>
    <lineage>
        <taxon>Eukaryota</taxon>
        <taxon>Viridiplantae</taxon>
        <taxon>Streptophyta</taxon>
        <taxon>Embryophyta</taxon>
        <taxon>Bryophyta</taxon>
        <taxon>Bryophytina</taxon>
        <taxon>Bryopsida</taxon>
        <taxon>Funariidae</taxon>
        <taxon>Funariales</taxon>
        <taxon>Funariaceae</taxon>
        <taxon>Physcomitrium</taxon>
    </lineage>
</organism>
<sequence>MGGIHSYILLSTSLNPEMYCCGAFFKNQVGDEKNTKEVWFILSESFLACHRQHGMENSNATSKS</sequence>
<evidence type="ECO:0000313" key="3">
    <source>
        <dbReference type="Proteomes" id="UP000006727"/>
    </source>
</evidence>
<evidence type="ECO:0000313" key="2">
    <source>
        <dbReference type="EnsemblPlants" id="Pp3c9_10789V3.1"/>
    </source>
</evidence>
<gene>
    <name evidence="1" type="ORF">PHYPA_012546</name>
</gene>
<reference evidence="1 3" key="1">
    <citation type="journal article" date="2008" name="Science">
        <title>The Physcomitrella genome reveals evolutionary insights into the conquest of land by plants.</title>
        <authorList>
            <person name="Rensing S."/>
            <person name="Lang D."/>
            <person name="Zimmer A."/>
            <person name="Terry A."/>
            <person name="Salamov A."/>
            <person name="Shapiro H."/>
            <person name="Nishiyama T."/>
            <person name="Perroud P.-F."/>
            <person name="Lindquist E."/>
            <person name="Kamisugi Y."/>
            <person name="Tanahashi T."/>
            <person name="Sakakibara K."/>
            <person name="Fujita T."/>
            <person name="Oishi K."/>
            <person name="Shin-I T."/>
            <person name="Kuroki Y."/>
            <person name="Toyoda A."/>
            <person name="Suzuki Y."/>
            <person name="Hashimoto A."/>
            <person name="Yamaguchi K."/>
            <person name="Sugano A."/>
            <person name="Kohara Y."/>
            <person name="Fujiyama A."/>
            <person name="Anterola A."/>
            <person name="Aoki S."/>
            <person name="Ashton N."/>
            <person name="Barbazuk W.B."/>
            <person name="Barker E."/>
            <person name="Bennetzen J."/>
            <person name="Bezanilla M."/>
            <person name="Blankenship R."/>
            <person name="Cho S.H."/>
            <person name="Dutcher S."/>
            <person name="Estelle M."/>
            <person name="Fawcett J.A."/>
            <person name="Gundlach H."/>
            <person name="Hanada K."/>
            <person name="Heyl A."/>
            <person name="Hicks K.A."/>
            <person name="Hugh J."/>
            <person name="Lohr M."/>
            <person name="Mayer K."/>
            <person name="Melkozernov A."/>
            <person name="Murata T."/>
            <person name="Nelson D."/>
            <person name="Pils B."/>
            <person name="Prigge M."/>
            <person name="Reiss B."/>
            <person name="Renner T."/>
            <person name="Rombauts S."/>
            <person name="Rushton P."/>
            <person name="Sanderfoot A."/>
            <person name="Schween G."/>
            <person name="Shiu S.-H."/>
            <person name="Stueber K."/>
            <person name="Theodoulou F.L."/>
            <person name="Tu H."/>
            <person name="Van de Peer Y."/>
            <person name="Verrier P.J."/>
            <person name="Waters E."/>
            <person name="Wood A."/>
            <person name="Yang L."/>
            <person name="Cove D."/>
            <person name="Cuming A."/>
            <person name="Hasebe M."/>
            <person name="Lucas S."/>
            <person name="Mishler D.B."/>
            <person name="Reski R."/>
            <person name="Grigoriev I."/>
            <person name="Quatrano R.S."/>
            <person name="Boore J.L."/>
        </authorList>
    </citation>
    <scope>NUCLEOTIDE SEQUENCE [LARGE SCALE GENOMIC DNA]</scope>
    <source>
        <strain evidence="2 3">cv. Gransden 2004</strain>
    </source>
</reference>
<reference evidence="1 3" key="2">
    <citation type="journal article" date="2018" name="Plant J.">
        <title>The Physcomitrella patens chromosome-scale assembly reveals moss genome structure and evolution.</title>
        <authorList>
            <person name="Lang D."/>
            <person name="Ullrich K.K."/>
            <person name="Murat F."/>
            <person name="Fuchs J."/>
            <person name="Jenkins J."/>
            <person name="Haas F.B."/>
            <person name="Piednoel M."/>
            <person name="Gundlach H."/>
            <person name="Van Bel M."/>
            <person name="Meyberg R."/>
            <person name="Vives C."/>
            <person name="Morata J."/>
            <person name="Symeonidi A."/>
            <person name="Hiss M."/>
            <person name="Muchero W."/>
            <person name="Kamisugi Y."/>
            <person name="Saleh O."/>
            <person name="Blanc G."/>
            <person name="Decker E.L."/>
            <person name="van Gessel N."/>
            <person name="Grimwood J."/>
            <person name="Hayes R.D."/>
            <person name="Graham S.W."/>
            <person name="Gunter L.E."/>
            <person name="McDaniel S.F."/>
            <person name="Hoernstein S.N.W."/>
            <person name="Larsson A."/>
            <person name="Li F.W."/>
            <person name="Perroud P.F."/>
            <person name="Phillips J."/>
            <person name="Ranjan P."/>
            <person name="Rokshar D.S."/>
            <person name="Rothfels C.J."/>
            <person name="Schneider L."/>
            <person name="Shu S."/>
            <person name="Stevenson D.W."/>
            <person name="Thummler F."/>
            <person name="Tillich M."/>
            <person name="Villarreal Aguilar J.C."/>
            <person name="Widiez T."/>
            <person name="Wong G.K."/>
            <person name="Wymore A."/>
            <person name="Zhang Y."/>
            <person name="Zimmer A.D."/>
            <person name="Quatrano R.S."/>
            <person name="Mayer K.F.X."/>
            <person name="Goodstein D."/>
            <person name="Casacuberta J.M."/>
            <person name="Vandepoele K."/>
            <person name="Reski R."/>
            <person name="Cuming A.C."/>
            <person name="Tuskan G.A."/>
            <person name="Maumus F."/>
            <person name="Salse J."/>
            <person name="Schmutz J."/>
            <person name="Rensing S.A."/>
        </authorList>
    </citation>
    <scope>NUCLEOTIDE SEQUENCE [LARGE SCALE GENOMIC DNA]</scope>
    <source>
        <strain evidence="2 3">cv. Gransden 2004</strain>
    </source>
</reference>
<accession>A0A2K1K2R6</accession>
<protein>
    <submittedName>
        <fullName evidence="1 2">Uncharacterized protein</fullName>
    </submittedName>
</protein>